<dbReference type="NCBIfam" id="TIGR00043">
    <property type="entry name" value="rRNA maturation RNase YbeY"/>
    <property type="match status" value="1"/>
</dbReference>
<dbReference type="GO" id="GO:0005737">
    <property type="term" value="C:cytoplasm"/>
    <property type="evidence" value="ECO:0007669"/>
    <property type="project" value="UniProtKB-SubCell"/>
</dbReference>
<evidence type="ECO:0000256" key="3">
    <source>
        <dbReference type="ARBA" id="ARBA00022722"/>
    </source>
</evidence>
<dbReference type="InterPro" id="IPR002036">
    <property type="entry name" value="YbeY"/>
</dbReference>
<evidence type="ECO:0000256" key="5">
    <source>
        <dbReference type="ARBA" id="ARBA00022759"/>
    </source>
</evidence>
<comment type="similarity">
    <text evidence="1 8">Belongs to the endoribonuclease YbeY family.</text>
</comment>
<dbReference type="PANTHER" id="PTHR46986:SF1">
    <property type="entry name" value="ENDORIBONUCLEASE YBEY, CHLOROPLASTIC"/>
    <property type="match status" value="1"/>
</dbReference>
<protein>
    <recommendedName>
        <fullName evidence="8">Endoribonuclease YbeY</fullName>
        <ecNumber evidence="8">3.1.-.-</ecNumber>
    </recommendedName>
</protein>
<gene>
    <name evidence="8 9" type="primary">ybeY</name>
    <name evidence="9" type="ORF">DPBNPPHM_03572</name>
</gene>
<dbReference type="PANTHER" id="PTHR46986">
    <property type="entry name" value="ENDORIBONUCLEASE YBEY, CHLOROPLASTIC"/>
    <property type="match status" value="1"/>
</dbReference>
<dbReference type="Pfam" id="PF02130">
    <property type="entry name" value="YbeY"/>
    <property type="match status" value="1"/>
</dbReference>
<accession>A0A5S9P406</accession>
<dbReference type="GO" id="GO:0008270">
    <property type="term" value="F:zinc ion binding"/>
    <property type="evidence" value="ECO:0007669"/>
    <property type="project" value="UniProtKB-UniRule"/>
</dbReference>
<dbReference type="Proteomes" id="UP000434580">
    <property type="component" value="Unassembled WGS sequence"/>
</dbReference>
<evidence type="ECO:0000256" key="8">
    <source>
        <dbReference type="HAMAP-Rule" id="MF_00009"/>
    </source>
</evidence>
<dbReference type="InterPro" id="IPR023091">
    <property type="entry name" value="MetalPrtase_cat_dom_sf_prd"/>
</dbReference>
<dbReference type="GO" id="GO:0004222">
    <property type="term" value="F:metalloendopeptidase activity"/>
    <property type="evidence" value="ECO:0007669"/>
    <property type="project" value="InterPro"/>
</dbReference>
<dbReference type="PROSITE" id="PS01306">
    <property type="entry name" value="UPF0054"/>
    <property type="match status" value="1"/>
</dbReference>
<dbReference type="AlphaFoldDB" id="A0A5S9P406"/>
<evidence type="ECO:0000256" key="4">
    <source>
        <dbReference type="ARBA" id="ARBA00022723"/>
    </source>
</evidence>
<keyword evidence="3 8" id="KW-0540">Nuclease</keyword>
<organism evidence="9 10">
    <name type="scientific">BD1-7 clade bacterium</name>
    <dbReference type="NCBI Taxonomy" id="2029982"/>
    <lineage>
        <taxon>Bacteria</taxon>
        <taxon>Pseudomonadati</taxon>
        <taxon>Pseudomonadota</taxon>
        <taxon>Gammaproteobacteria</taxon>
        <taxon>Cellvibrionales</taxon>
        <taxon>Spongiibacteraceae</taxon>
        <taxon>BD1-7 clade</taxon>
    </lineage>
</organism>
<keyword evidence="8" id="KW-0698">rRNA processing</keyword>
<proteinExistence type="inferred from homology"/>
<dbReference type="GO" id="GO:0006364">
    <property type="term" value="P:rRNA processing"/>
    <property type="evidence" value="ECO:0007669"/>
    <property type="project" value="UniProtKB-UniRule"/>
</dbReference>
<feature type="binding site" evidence="8">
    <location>
        <position position="137"/>
    </location>
    <ligand>
        <name>Zn(2+)</name>
        <dbReference type="ChEBI" id="CHEBI:29105"/>
        <note>catalytic</note>
    </ligand>
</feature>
<dbReference type="EMBL" id="CACSII010000006">
    <property type="protein sequence ID" value="CAA0097962.1"/>
    <property type="molecule type" value="Genomic_DNA"/>
</dbReference>
<sequence>MSNEPTIKSMHDSTITLTLDIQRLDETLGEHDSIPDDSQFQHWTLKALTSAKYAQPDAEVSLTLVDTDEITRLNREYRHKNDPTNVLSFPADLPEGVDVPLLGDIIICPAVVMREAGEQHKSIEAHWAHMTVHGILHLLGFDHIIEHDAHVMEALEIAIMKDLGYDNPYEQD</sequence>
<dbReference type="EC" id="3.1.-.-" evidence="8"/>
<dbReference type="InterPro" id="IPR020549">
    <property type="entry name" value="YbeY_CS"/>
</dbReference>
<dbReference type="GO" id="GO:0004521">
    <property type="term" value="F:RNA endonuclease activity"/>
    <property type="evidence" value="ECO:0007669"/>
    <property type="project" value="UniProtKB-UniRule"/>
</dbReference>
<reference evidence="9 10" key="1">
    <citation type="submission" date="2019-11" db="EMBL/GenBank/DDBJ databases">
        <authorList>
            <person name="Holert J."/>
        </authorList>
    </citation>
    <scope>NUCLEOTIDE SEQUENCE [LARGE SCALE GENOMIC DNA]</scope>
    <source>
        <strain evidence="9">BC5_2</strain>
    </source>
</reference>
<feature type="binding site" evidence="8">
    <location>
        <position position="133"/>
    </location>
    <ligand>
        <name>Zn(2+)</name>
        <dbReference type="ChEBI" id="CHEBI:29105"/>
        <note>catalytic</note>
    </ligand>
</feature>
<evidence type="ECO:0000256" key="6">
    <source>
        <dbReference type="ARBA" id="ARBA00022801"/>
    </source>
</evidence>
<dbReference type="SUPFAM" id="SSF55486">
    <property type="entry name" value="Metalloproteases ('zincins'), catalytic domain"/>
    <property type="match status" value="1"/>
</dbReference>
<keyword evidence="7 8" id="KW-0862">Zinc</keyword>
<name>A0A5S9P406_9GAMM</name>
<keyword evidence="6 8" id="KW-0378">Hydrolase</keyword>
<keyword evidence="8" id="KW-0963">Cytoplasm</keyword>
<dbReference type="HAMAP" id="MF_00009">
    <property type="entry name" value="Endoribonucl_YbeY"/>
    <property type="match status" value="1"/>
</dbReference>
<keyword evidence="2 8" id="KW-0690">Ribosome biogenesis</keyword>
<evidence type="ECO:0000256" key="2">
    <source>
        <dbReference type="ARBA" id="ARBA00022517"/>
    </source>
</evidence>
<evidence type="ECO:0000256" key="1">
    <source>
        <dbReference type="ARBA" id="ARBA00010875"/>
    </source>
</evidence>
<dbReference type="Gene3D" id="3.40.390.30">
    <property type="entry name" value="Metalloproteases ('zincins'), catalytic domain"/>
    <property type="match status" value="1"/>
</dbReference>
<evidence type="ECO:0000313" key="9">
    <source>
        <dbReference type="EMBL" id="CAA0097962.1"/>
    </source>
</evidence>
<comment type="subcellular location">
    <subcellularLocation>
        <location evidence="8">Cytoplasm</location>
    </subcellularLocation>
</comment>
<feature type="binding site" evidence="8">
    <location>
        <position position="143"/>
    </location>
    <ligand>
        <name>Zn(2+)</name>
        <dbReference type="ChEBI" id="CHEBI:29105"/>
        <note>catalytic</note>
    </ligand>
</feature>
<evidence type="ECO:0000313" key="10">
    <source>
        <dbReference type="Proteomes" id="UP000434580"/>
    </source>
</evidence>
<comment type="cofactor">
    <cofactor evidence="8">
        <name>Zn(2+)</name>
        <dbReference type="ChEBI" id="CHEBI:29105"/>
    </cofactor>
    <text evidence="8">Binds 1 zinc ion.</text>
</comment>
<keyword evidence="4 8" id="KW-0479">Metal-binding</keyword>
<evidence type="ECO:0000256" key="7">
    <source>
        <dbReference type="ARBA" id="ARBA00022833"/>
    </source>
</evidence>
<keyword evidence="5 8" id="KW-0255">Endonuclease</keyword>
<comment type="function">
    <text evidence="8">Single strand-specific metallo-endoribonuclease involved in late-stage 70S ribosome quality control and in maturation of the 3' terminus of the 16S rRNA.</text>
</comment>